<feature type="transmembrane region" description="Helical" evidence="6">
    <location>
        <begin position="45"/>
        <end position="66"/>
    </location>
</feature>
<evidence type="ECO:0000256" key="2">
    <source>
        <dbReference type="ARBA" id="ARBA00007362"/>
    </source>
</evidence>
<feature type="transmembrane region" description="Helical" evidence="6">
    <location>
        <begin position="192"/>
        <end position="213"/>
    </location>
</feature>
<dbReference type="InterPro" id="IPR037185">
    <property type="entry name" value="EmrE-like"/>
</dbReference>
<dbReference type="GO" id="GO:0016020">
    <property type="term" value="C:membrane"/>
    <property type="evidence" value="ECO:0007669"/>
    <property type="project" value="UniProtKB-SubCell"/>
</dbReference>
<evidence type="ECO:0000256" key="6">
    <source>
        <dbReference type="SAM" id="Phobius"/>
    </source>
</evidence>
<dbReference type="AlphaFoldDB" id="A0A841HJF4"/>
<feature type="transmembrane region" description="Helical" evidence="6">
    <location>
        <begin position="105"/>
        <end position="127"/>
    </location>
</feature>
<protein>
    <submittedName>
        <fullName evidence="8">Drug/metabolite transporter (DMT)-like permease</fullName>
    </submittedName>
</protein>
<evidence type="ECO:0000259" key="7">
    <source>
        <dbReference type="Pfam" id="PF00892"/>
    </source>
</evidence>
<dbReference type="InterPro" id="IPR000620">
    <property type="entry name" value="EamA_dom"/>
</dbReference>
<evidence type="ECO:0000256" key="1">
    <source>
        <dbReference type="ARBA" id="ARBA00004141"/>
    </source>
</evidence>
<dbReference type="EMBL" id="JACHHZ010000002">
    <property type="protein sequence ID" value="MBB6092853.1"/>
    <property type="molecule type" value="Genomic_DNA"/>
</dbReference>
<feature type="domain" description="EamA" evidence="7">
    <location>
        <begin position="163"/>
        <end position="292"/>
    </location>
</feature>
<keyword evidence="3 6" id="KW-0812">Transmembrane</keyword>
<feature type="transmembrane region" description="Helical" evidence="6">
    <location>
        <begin position="21"/>
        <end position="39"/>
    </location>
</feature>
<dbReference type="Gene3D" id="1.10.3730.20">
    <property type="match status" value="1"/>
</dbReference>
<organism evidence="8 9">
    <name type="scientific">Povalibacter uvarum</name>
    <dbReference type="NCBI Taxonomy" id="732238"/>
    <lineage>
        <taxon>Bacteria</taxon>
        <taxon>Pseudomonadati</taxon>
        <taxon>Pseudomonadota</taxon>
        <taxon>Gammaproteobacteria</taxon>
        <taxon>Steroidobacterales</taxon>
        <taxon>Steroidobacteraceae</taxon>
        <taxon>Povalibacter</taxon>
    </lineage>
</organism>
<feature type="domain" description="EamA" evidence="7">
    <location>
        <begin position="25"/>
        <end position="149"/>
    </location>
</feature>
<dbReference type="Proteomes" id="UP000588068">
    <property type="component" value="Unassembled WGS sequence"/>
</dbReference>
<dbReference type="PANTHER" id="PTHR32322">
    <property type="entry name" value="INNER MEMBRANE TRANSPORTER"/>
    <property type="match status" value="1"/>
</dbReference>
<reference evidence="8 9" key="1">
    <citation type="submission" date="2020-08" db="EMBL/GenBank/DDBJ databases">
        <title>Genomic Encyclopedia of Type Strains, Phase IV (KMG-IV): sequencing the most valuable type-strain genomes for metagenomic binning, comparative biology and taxonomic classification.</title>
        <authorList>
            <person name="Goeker M."/>
        </authorList>
    </citation>
    <scope>NUCLEOTIDE SEQUENCE [LARGE SCALE GENOMIC DNA]</scope>
    <source>
        <strain evidence="8 9">DSM 26723</strain>
    </source>
</reference>
<dbReference type="Pfam" id="PF00892">
    <property type="entry name" value="EamA"/>
    <property type="match status" value="2"/>
</dbReference>
<comment type="subcellular location">
    <subcellularLocation>
        <location evidence="1">Membrane</location>
        <topology evidence="1">Multi-pass membrane protein</topology>
    </subcellularLocation>
</comment>
<dbReference type="PANTHER" id="PTHR32322:SF2">
    <property type="entry name" value="EAMA DOMAIN-CONTAINING PROTEIN"/>
    <property type="match status" value="1"/>
</dbReference>
<comment type="similarity">
    <text evidence="2">Belongs to the EamA transporter family.</text>
</comment>
<dbReference type="RefSeq" id="WP_184330680.1">
    <property type="nucleotide sequence ID" value="NZ_JACHHZ010000002.1"/>
</dbReference>
<feature type="transmembrane region" description="Helical" evidence="6">
    <location>
        <begin position="219"/>
        <end position="240"/>
    </location>
</feature>
<feature type="transmembrane region" description="Helical" evidence="6">
    <location>
        <begin position="78"/>
        <end position="99"/>
    </location>
</feature>
<evidence type="ECO:0000256" key="5">
    <source>
        <dbReference type="ARBA" id="ARBA00023136"/>
    </source>
</evidence>
<gene>
    <name evidence="8" type="ORF">HNQ60_001731</name>
</gene>
<evidence type="ECO:0000256" key="3">
    <source>
        <dbReference type="ARBA" id="ARBA00022692"/>
    </source>
</evidence>
<dbReference type="SUPFAM" id="SSF103481">
    <property type="entry name" value="Multidrug resistance efflux transporter EmrE"/>
    <property type="match status" value="2"/>
</dbReference>
<sequence length="304" mass="32220">MSSSPATVSSPIADTRTWLTPVELLLLGAIWGASFMFMRVSAKDFGAFALVEVRIALGALILLPFLWRERALFTRSIWLRAAAIGTINTAIPFTLFAWAAQRAPAGIGAISNATAAMFTALVAFALYGERISLRRSIGLVIGFTGVVVLASGKTDGDSVWQAALAGTFAALLYGFGGNFLRRYLGTLPPAATAAATLICASVLLAPLAIATWPQQPIPTVSWLSAIALGVLCTGVAYLLYYRLIYRIGATRASTVTYLIPLFGVMWAWLLLDEPVTTSMAIACTLILGGVALSQQRAVTAKKPS</sequence>
<name>A0A841HJF4_9GAMM</name>
<accession>A0A841HJF4</accession>
<feature type="transmembrane region" description="Helical" evidence="6">
    <location>
        <begin position="275"/>
        <end position="292"/>
    </location>
</feature>
<keyword evidence="5 6" id="KW-0472">Membrane</keyword>
<comment type="caution">
    <text evidence="8">The sequence shown here is derived from an EMBL/GenBank/DDBJ whole genome shotgun (WGS) entry which is preliminary data.</text>
</comment>
<evidence type="ECO:0000313" key="9">
    <source>
        <dbReference type="Proteomes" id="UP000588068"/>
    </source>
</evidence>
<feature type="transmembrane region" description="Helical" evidence="6">
    <location>
        <begin position="252"/>
        <end position="269"/>
    </location>
</feature>
<feature type="transmembrane region" description="Helical" evidence="6">
    <location>
        <begin position="158"/>
        <end position="180"/>
    </location>
</feature>
<keyword evidence="9" id="KW-1185">Reference proteome</keyword>
<evidence type="ECO:0000256" key="4">
    <source>
        <dbReference type="ARBA" id="ARBA00022989"/>
    </source>
</evidence>
<evidence type="ECO:0000313" key="8">
    <source>
        <dbReference type="EMBL" id="MBB6092853.1"/>
    </source>
</evidence>
<proteinExistence type="inferred from homology"/>
<keyword evidence="4 6" id="KW-1133">Transmembrane helix</keyword>
<dbReference type="InterPro" id="IPR050638">
    <property type="entry name" value="AA-Vitamin_Transporters"/>
</dbReference>